<evidence type="ECO:0000313" key="4">
    <source>
        <dbReference type="Proteomes" id="UP000823631"/>
    </source>
</evidence>
<evidence type="ECO:0000313" key="3">
    <source>
        <dbReference type="EMBL" id="MBO8416795.1"/>
    </source>
</evidence>
<dbReference type="Proteomes" id="UP000823631">
    <property type="component" value="Unassembled WGS sequence"/>
</dbReference>
<keyword evidence="1" id="KW-0732">Signal</keyword>
<feature type="signal peptide" evidence="1">
    <location>
        <begin position="1"/>
        <end position="20"/>
    </location>
</feature>
<comment type="caution">
    <text evidence="3">The sequence shown here is derived from an EMBL/GenBank/DDBJ whole genome shotgun (WGS) entry which is preliminary data.</text>
</comment>
<evidence type="ECO:0000256" key="1">
    <source>
        <dbReference type="SAM" id="SignalP"/>
    </source>
</evidence>
<reference evidence="3" key="2">
    <citation type="journal article" date="2021" name="PeerJ">
        <title>Extensive microbial diversity within the chicken gut microbiome revealed by metagenomics and culture.</title>
        <authorList>
            <person name="Gilroy R."/>
            <person name="Ravi A."/>
            <person name="Getino M."/>
            <person name="Pursley I."/>
            <person name="Horton D.L."/>
            <person name="Alikhan N.F."/>
            <person name="Baker D."/>
            <person name="Gharbi K."/>
            <person name="Hall N."/>
            <person name="Watson M."/>
            <person name="Adriaenssens E.M."/>
            <person name="Foster-Nyarko E."/>
            <person name="Jarju S."/>
            <person name="Secka A."/>
            <person name="Antonio M."/>
            <person name="Oren A."/>
            <person name="Chaudhuri R.R."/>
            <person name="La Ragione R."/>
            <person name="Hildebrand F."/>
            <person name="Pallen M.J."/>
        </authorList>
    </citation>
    <scope>NUCLEOTIDE SEQUENCE</scope>
    <source>
        <strain evidence="3">17213</strain>
    </source>
</reference>
<dbReference type="Pfam" id="PF02169">
    <property type="entry name" value="LPP20"/>
    <property type="match status" value="1"/>
</dbReference>
<gene>
    <name evidence="3" type="ORF">IAB19_10480</name>
</gene>
<feature type="domain" description="Lipoprotein LPP20-like" evidence="2">
    <location>
        <begin position="66"/>
        <end position="141"/>
    </location>
</feature>
<dbReference type="PROSITE" id="PS51257">
    <property type="entry name" value="PROKAR_LIPOPROTEIN"/>
    <property type="match status" value="1"/>
</dbReference>
<sequence>MKAWQILLAAAVLSSLCALTGCTNFLSSSSVSRTLFYVDDGVEEPDDFPILRASGYAVISLQKGPSATQKNLQAMRASKLDAYRELTEQVYGVYIKGSSSQSRSIESRDQVSAEVDGIIHGARVVRQYPLGDSYITELELDTKVLYDLYQMRGAL</sequence>
<dbReference type="InterPro" id="IPR007293">
    <property type="entry name" value="FlgP"/>
</dbReference>
<accession>A0A9D9DCC7</accession>
<proteinExistence type="predicted"/>
<keyword evidence="3" id="KW-0449">Lipoprotein</keyword>
<dbReference type="EMBL" id="JADINH010000210">
    <property type="protein sequence ID" value="MBO8416795.1"/>
    <property type="molecule type" value="Genomic_DNA"/>
</dbReference>
<dbReference type="InterPro" id="IPR024952">
    <property type="entry name" value="LPP20-like_dom"/>
</dbReference>
<protein>
    <submittedName>
        <fullName evidence="3">LPP20 family lipoprotein</fullName>
    </submittedName>
</protein>
<name>A0A9D9DCC7_9GAMM</name>
<evidence type="ECO:0000259" key="2">
    <source>
        <dbReference type="Pfam" id="PF02169"/>
    </source>
</evidence>
<dbReference type="PIRSF" id="PIRSF028687">
    <property type="entry name" value="UCP028687"/>
    <property type="match status" value="1"/>
</dbReference>
<reference evidence="3" key="1">
    <citation type="submission" date="2020-10" db="EMBL/GenBank/DDBJ databases">
        <authorList>
            <person name="Gilroy R."/>
        </authorList>
    </citation>
    <scope>NUCLEOTIDE SEQUENCE</scope>
    <source>
        <strain evidence="3">17213</strain>
    </source>
</reference>
<organism evidence="3 4">
    <name type="scientific">Candidatus Avisuccinivibrio stercorigallinarum</name>
    <dbReference type="NCBI Taxonomy" id="2840704"/>
    <lineage>
        <taxon>Bacteria</taxon>
        <taxon>Pseudomonadati</taxon>
        <taxon>Pseudomonadota</taxon>
        <taxon>Gammaproteobacteria</taxon>
        <taxon>Aeromonadales</taxon>
        <taxon>Succinivibrionaceae</taxon>
        <taxon>Succinivibrionaceae incertae sedis</taxon>
        <taxon>Candidatus Avisuccinivibrio</taxon>
    </lineage>
</organism>
<dbReference type="AlphaFoldDB" id="A0A9D9DCC7"/>
<feature type="chain" id="PRO_5038702667" evidence="1">
    <location>
        <begin position="21"/>
        <end position="155"/>
    </location>
</feature>